<protein>
    <submittedName>
        <fullName evidence="1">Uncharacterized protein</fullName>
    </submittedName>
</protein>
<name>A0AAE0Y376_9GAST</name>
<reference evidence="1" key="1">
    <citation type="journal article" date="2023" name="G3 (Bethesda)">
        <title>A reference genome for the long-term kleptoplast-retaining sea slug Elysia crispata morphotype clarki.</title>
        <authorList>
            <person name="Eastman K.E."/>
            <person name="Pendleton A.L."/>
            <person name="Shaikh M.A."/>
            <person name="Suttiyut T."/>
            <person name="Ogas R."/>
            <person name="Tomko P."/>
            <person name="Gavelis G."/>
            <person name="Widhalm J.R."/>
            <person name="Wisecaver J.H."/>
        </authorList>
    </citation>
    <scope>NUCLEOTIDE SEQUENCE</scope>
    <source>
        <strain evidence="1">ECLA1</strain>
    </source>
</reference>
<sequence>MHAMRGELQCYQWYKQSPGRLHDDTGLITGAGEANNRQLLLTCSHVTAHCIMSTLTPHWTHHLDQPHLTIKSVSIDQLNGHRSATDDLLNSVKYTRQQF</sequence>
<dbReference type="EMBL" id="JAWDGP010007018">
    <property type="protein sequence ID" value="KAK3731315.1"/>
    <property type="molecule type" value="Genomic_DNA"/>
</dbReference>
<comment type="caution">
    <text evidence="1">The sequence shown here is derived from an EMBL/GenBank/DDBJ whole genome shotgun (WGS) entry which is preliminary data.</text>
</comment>
<accession>A0AAE0Y376</accession>
<proteinExistence type="predicted"/>
<dbReference type="Proteomes" id="UP001283361">
    <property type="component" value="Unassembled WGS sequence"/>
</dbReference>
<organism evidence="1 2">
    <name type="scientific">Elysia crispata</name>
    <name type="common">lettuce slug</name>
    <dbReference type="NCBI Taxonomy" id="231223"/>
    <lineage>
        <taxon>Eukaryota</taxon>
        <taxon>Metazoa</taxon>
        <taxon>Spiralia</taxon>
        <taxon>Lophotrochozoa</taxon>
        <taxon>Mollusca</taxon>
        <taxon>Gastropoda</taxon>
        <taxon>Heterobranchia</taxon>
        <taxon>Euthyneura</taxon>
        <taxon>Panpulmonata</taxon>
        <taxon>Sacoglossa</taxon>
        <taxon>Placobranchoidea</taxon>
        <taxon>Plakobranchidae</taxon>
        <taxon>Elysia</taxon>
    </lineage>
</organism>
<gene>
    <name evidence="1" type="ORF">RRG08_025857</name>
</gene>
<keyword evidence="2" id="KW-1185">Reference proteome</keyword>
<evidence type="ECO:0000313" key="1">
    <source>
        <dbReference type="EMBL" id="KAK3731315.1"/>
    </source>
</evidence>
<evidence type="ECO:0000313" key="2">
    <source>
        <dbReference type="Proteomes" id="UP001283361"/>
    </source>
</evidence>
<dbReference type="AlphaFoldDB" id="A0AAE0Y376"/>